<protein>
    <submittedName>
        <fullName evidence="5">Putative family 2 glycosyl transferase</fullName>
    </submittedName>
</protein>
<dbReference type="eggNOG" id="COG1216">
    <property type="taxonomic scope" value="Bacteria"/>
</dbReference>
<dbReference type="InterPro" id="IPR001173">
    <property type="entry name" value="Glyco_trans_2-like"/>
</dbReference>
<feature type="domain" description="Glycosyltransferase 2-like" evidence="4">
    <location>
        <begin position="249"/>
        <end position="374"/>
    </location>
</feature>
<evidence type="ECO:0000313" key="6">
    <source>
        <dbReference type="Proteomes" id="UP000016587"/>
    </source>
</evidence>
<dbReference type="PATRIC" id="fig|1121448.10.peg.2802"/>
<name>T2GE86_MEGG1</name>
<organism evidence="5 6">
    <name type="scientific">Megalodesulfovibrio gigas (strain ATCC 19364 / DSM 1382 / NCIMB 9332 / VKM B-1759)</name>
    <name type="common">Desulfovibrio gigas</name>
    <dbReference type="NCBI Taxonomy" id="1121448"/>
    <lineage>
        <taxon>Bacteria</taxon>
        <taxon>Pseudomonadati</taxon>
        <taxon>Thermodesulfobacteriota</taxon>
        <taxon>Desulfovibrionia</taxon>
        <taxon>Desulfovibrionales</taxon>
        <taxon>Desulfovibrionaceae</taxon>
        <taxon>Megalodesulfovibrio</taxon>
    </lineage>
</organism>
<evidence type="ECO:0000256" key="2">
    <source>
        <dbReference type="ARBA" id="ARBA00022676"/>
    </source>
</evidence>
<dbReference type="HOGENOM" id="CLU_023729_0_0_7"/>
<evidence type="ECO:0000313" key="5">
    <source>
        <dbReference type="EMBL" id="AGW14568.1"/>
    </source>
</evidence>
<dbReference type="STRING" id="1121448.DGI_2840"/>
<evidence type="ECO:0000259" key="4">
    <source>
        <dbReference type="Pfam" id="PF00535"/>
    </source>
</evidence>
<sequence>MPMQSTTFPNRSPSPAWPGPALYDALARRLLLWKFGVQGRVCAEASLEQALTAAADDARFLGPAAGMGFWMWQQRPTSPDLLETFLSLERLTPFLPGHARTALQGMLRLKTLLASLDAAWQTGWEAGDLSRCREVLRTRPLPPPLAGLALRLQAQTLLYDDATAAMDLLAQLDRRQDAAPLFAGWIAVARAFLLRQTGDHAAAAQALRPAWQAMPWHVNLACSLHDLLFLPRACGATAQTLAMSRRTVICLYTWNKARPLAQALDALARSDLGEARVLLLDNGSADATPAVLEDYARRAPHPVDILTLPVNIGAPAARNWLLAQPGVAAAQWVAFLDDDAIVPPHWLWALLETAARHPQAGAVGCQIVGPHAPFPLQAADFHLLPPALCPSGFVDLRERLHILDNGLGEPALGLFDHERPAATVTGCCHLLTRPALDAGGGFDLTFSPSQFDDAARDLRSALAGFPAVCAGHLRVRHLQHSSLSQARTPFQEARIRANKAAMEGLFSDEEAGQLAAMDSARTLEDLARKLNRLGEVE</sequence>
<dbReference type="Proteomes" id="UP000016587">
    <property type="component" value="Chromosome"/>
</dbReference>
<accession>T2GE86</accession>
<reference evidence="5 6" key="1">
    <citation type="journal article" date="2013" name="J. Bacteriol.">
        <title>Roles of HynAB and Ech, the only two hydrogenases found in the model sulfate reducer Desulfovibrio gigas.</title>
        <authorList>
            <person name="Morais-Silva F.O."/>
            <person name="Santos C.I."/>
            <person name="Rodrigues R."/>
            <person name="Pereira I.A."/>
            <person name="Rodrigues-Pousada C."/>
        </authorList>
    </citation>
    <scope>NUCLEOTIDE SEQUENCE [LARGE SCALE GENOMIC DNA]</scope>
    <source>
        <strain evidence="6">ATCC 19364 / DSM 1382 / NCIMB 9332 / VKM B-1759</strain>
    </source>
</reference>
<keyword evidence="3 5" id="KW-0808">Transferase</keyword>
<dbReference type="RefSeq" id="WP_021761602.1">
    <property type="nucleotide sequence ID" value="NZ_AUBO01000032.1"/>
</dbReference>
<keyword evidence="2" id="KW-0328">Glycosyltransferase</keyword>
<proteinExistence type="inferred from homology"/>
<dbReference type="PANTHER" id="PTHR43179">
    <property type="entry name" value="RHAMNOSYLTRANSFERASE WBBL"/>
    <property type="match status" value="1"/>
</dbReference>
<dbReference type="PANTHER" id="PTHR43179:SF12">
    <property type="entry name" value="GALACTOFURANOSYLTRANSFERASE GLFT2"/>
    <property type="match status" value="1"/>
</dbReference>
<keyword evidence="6" id="KW-1185">Reference proteome</keyword>
<dbReference type="AlphaFoldDB" id="T2GE86"/>
<dbReference type="OrthoDB" id="5443808at2"/>
<comment type="similarity">
    <text evidence="1">Belongs to the glycosyltransferase 2 family.</text>
</comment>
<dbReference type="SUPFAM" id="SSF53448">
    <property type="entry name" value="Nucleotide-diphospho-sugar transferases"/>
    <property type="match status" value="1"/>
</dbReference>
<dbReference type="EMBL" id="CP006585">
    <property type="protein sequence ID" value="AGW14568.1"/>
    <property type="molecule type" value="Genomic_DNA"/>
</dbReference>
<dbReference type="InterPro" id="IPR029044">
    <property type="entry name" value="Nucleotide-diphossugar_trans"/>
</dbReference>
<dbReference type="KEGG" id="dgg:DGI_2840"/>
<dbReference type="Pfam" id="PF00535">
    <property type="entry name" value="Glycos_transf_2"/>
    <property type="match status" value="1"/>
</dbReference>
<dbReference type="GO" id="GO:0016757">
    <property type="term" value="F:glycosyltransferase activity"/>
    <property type="evidence" value="ECO:0007669"/>
    <property type="project" value="UniProtKB-KW"/>
</dbReference>
<evidence type="ECO:0000256" key="1">
    <source>
        <dbReference type="ARBA" id="ARBA00006739"/>
    </source>
</evidence>
<evidence type="ECO:0000256" key="3">
    <source>
        <dbReference type="ARBA" id="ARBA00022679"/>
    </source>
</evidence>
<gene>
    <name evidence="5" type="ORF">DGI_2840</name>
</gene>
<dbReference type="Gene3D" id="3.90.550.10">
    <property type="entry name" value="Spore Coat Polysaccharide Biosynthesis Protein SpsA, Chain A"/>
    <property type="match status" value="1"/>
</dbReference>
<reference evidence="6" key="2">
    <citation type="submission" date="2013-07" db="EMBL/GenBank/DDBJ databases">
        <authorList>
            <person name="Morais-Silva F.O."/>
            <person name="Rezende A.M."/>
            <person name="Pimentel C."/>
            <person name="Resende D.M."/>
            <person name="Santos C.I."/>
            <person name="Clemente C."/>
            <person name="de Oliveira L.M."/>
            <person name="da Silva S.M."/>
            <person name="Costa D.A."/>
            <person name="Varela-Raposo A."/>
            <person name="Horacio E.C.A."/>
            <person name="Matos M."/>
            <person name="Flores O."/>
            <person name="Ruiz J.C."/>
            <person name="Rodrigues-Pousada C."/>
        </authorList>
    </citation>
    <scope>NUCLEOTIDE SEQUENCE [LARGE SCALE GENOMIC DNA]</scope>
    <source>
        <strain evidence="6">ATCC 19364 / DSM 1382 / NCIMB 9332 / VKM B-1759</strain>
    </source>
</reference>